<dbReference type="Pfam" id="PF13460">
    <property type="entry name" value="NAD_binding_10"/>
    <property type="match status" value="1"/>
</dbReference>
<dbReference type="InterPro" id="IPR036291">
    <property type="entry name" value="NAD(P)-bd_dom_sf"/>
</dbReference>
<evidence type="ECO:0000313" key="3">
    <source>
        <dbReference type="Proteomes" id="UP001500556"/>
    </source>
</evidence>
<dbReference type="InterPro" id="IPR016040">
    <property type="entry name" value="NAD(P)-bd_dom"/>
</dbReference>
<dbReference type="RefSeq" id="WP_345503334.1">
    <property type="nucleotide sequence ID" value="NZ_BAABLO010000011.1"/>
</dbReference>
<dbReference type="SUPFAM" id="SSF51735">
    <property type="entry name" value="NAD(P)-binding Rossmann-fold domains"/>
    <property type="match status" value="1"/>
</dbReference>
<comment type="caution">
    <text evidence="2">The sequence shown here is derived from an EMBL/GenBank/DDBJ whole genome shotgun (WGS) entry which is preliminary data.</text>
</comment>
<dbReference type="Gene3D" id="3.40.50.720">
    <property type="entry name" value="NAD(P)-binding Rossmann-like Domain"/>
    <property type="match status" value="1"/>
</dbReference>
<dbReference type="EMBL" id="BAABLO010000011">
    <property type="protein sequence ID" value="GAA4723943.1"/>
    <property type="molecule type" value="Genomic_DNA"/>
</dbReference>
<evidence type="ECO:0000259" key="1">
    <source>
        <dbReference type="Pfam" id="PF13460"/>
    </source>
</evidence>
<reference evidence="3" key="1">
    <citation type="journal article" date="2019" name="Int. J. Syst. Evol. Microbiol.">
        <title>The Global Catalogue of Microorganisms (GCM) 10K type strain sequencing project: providing services to taxonomists for standard genome sequencing and annotation.</title>
        <authorList>
            <consortium name="The Broad Institute Genomics Platform"/>
            <consortium name="The Broad Institute Genome Sequencing Center for Infectious Disease"/>
            <person name="Wu L."/>
            <person name="Ma J."/>
        </authorList>
    </citation>
    <scope>NUCLEOTIDE SEQUENCE [LARGE SCALE GENOMIC DNA]</scope>
    <source>
        <strain evidence="3">JCM 18961</strain>
    </source>
</reference>
<dbReference type="InterPro" id="IPR051606">
    <property type="entry name" value="Polyketide_Oxido-like"/>
</dbReference>
<sequence>MKIALFGATGTIGTRIAREAVARGHHVTALSRRGADTGIEGVESAAGDLGDPVSVGEAAASHDVIVSATGPSRTGGSHEPWLAATQNLIEHAGGARVVFVGGAGSLLLPDGTRLLDSDGFPAEYLAEARSGAAALDLFLAAPEDLDWTFFSPAPVIAPGERTGTFTLGLDNPVGDHISAEDYAVALVDELEQPRHRRRRFTAAS</sequence>
<dbReference type="PANTHER" id="PTHR43355">
    <property type="entry name" value="FLAVIN REDUCTASE (NADPH)"/>
    <property type="match status" value="1"/>
</dbReference>
<gene>
    <name evidence="2" type="ORF">GCM10025782_22400</name>
</gene>
<evidence type="ECO:0000313" key="2">
    <source>
        <dbReference type="EMBL" id="GAA4723943.1"/>
    </source>
</evidence>
<proteinExistence type="predicted"/>
<dbReference type="Proteomes" id="UP001500556">
    <property type="component" value="Unassembled WGS sequence"/>
</dbReference>
<feature type="domain" description="NAD(P)-binding" evidence="1">
    <location>
        <begin position="7"/>
        <end position="193"/>
    </location>
</feature>
<dbReference type="PANTHER" id="PTHR43355:SF2">
    <property type="entry name" value="FLAVIN REDUCTASE (NADPH)"/>
    <property type="match status" value="1"/>
</dbReference>
<accession>A0ABP8Y9J9</accession>
<keyword evidence="3" id="KW-1185">Reference proteome</keyword>
<organism evidence="2 3">
    <name type="scientific">Pedococcus ginsenosidimutans</name>
    <dbReference type="NCBI Taxonomy" id="490570"/>
    <lineage>
        <taxon>Bacteria</taxon>
        <taxon>Bacillati</taxon>
        <taxon>Actinomycetota</taxon>
        <taxon>Actinomycetes</taxon>
        <taxon>Micrococcales</taxon>
        <taxon>Intrasporangiaceae</taxon>
        <taxon>Pedococcus</taxon>
    </lineage>
</organism>
<protein>
    <submittedName>
        <fullName evidence="2">NAD(P)H-binding protein</fullName>
    </submittedName>
</protein>
<name>A0ABP8Y9J9_9MICO</name>